<dbReference type="InterPro" id="IPR011829">
    <property type="entry name" value="TTC_DH"/>
</dbReference>
<keyword evidence="3" id="KW-0804">Transcription</keyword>
<dbReference type="OrthoDB" id="10261637at2759"/>
<dbReference type="PANTHER" id="PTHR43275:SF2">
    <property type="entry name" value="DEHYDROGENASE, PUTATIVE (AFU_ORTHOLOGUE AFUA_1G04150)-RELATED"/>
    <property type="match status" value="1"/>
</dbReference>
<comment type="similarity">
    <text evidence="1">Belongs to the isocitrate and isopropylmalate dehydrogenases family.</text>
</comment>
<evidence type="ECO:0000256" key="1">
    <source>
        <dbReference type="ARBA" id="ARBA00007769"/>
    </source>
</evidence>
<dbReference type="InterPro" id="IPR007219">
    <property type="entry name" value="XnlR_reg_dom"/>
</dbReference>
<dbReference type="RefSeq" id="XP_033427912.1">
    <property type="nucleotide sequence ID" value="XM_033569106.1"/>
</dbReference>
<dbReference type="Pfam" id="PF04082">
    <property type="entry name" value="Fungal_trans"/>
    <property type="match status" value="1"/>
</dbReference>
<evidence type="ECO:0000256" key="2">
    <source>
        <dbReference type="ARBA" id="ARBA00023015"/>
    </source>
</evidence>
<dbReference type="GeneID" id="54327138"/>
<evidence type="ECO:0008006" key="10">
    <source>
        <dbReference type="Google" id="ProtNLM"/>
    </source>
</evidence>
<comment type="caution">
    <text evidence="8">The sequence shown here is derived from an EMBL/GenBank/DDBJ whole genome shotgun (WGS) entry which is preliminary data.</text>
</comment>
<dbReference type="Pfam" id="PF00180">
    <property type="entry name" value="Iso_dh"/>
    <property type="match status" value="1"/>
</dbReference>
<dbReference type="Proteomes" id="UP000324241">
    <property type="component" value="Unassembled WGS sequence"/>
</dbReference>
<evidence type="ECO:0000256" key="3">
    <source>
        <dbReference type="ARBA" id="ARBA00023163"/>
    </source>
</evidence>
<dbReference type="PANTHER" id="PTHR43275">
    <property type="entry name" value="D-MALATE DEHYDROGENASE [DECARBOXYLATING]"/>
    <property type="match status" value="1"/>
</dbReference>
<feature type="domain" description="Isopropylmalate dehydrogenase-like" evidence="7">
    <location>
        <begin position="9"/>
        <end position="351"/>
    </location>
</feature>
<dbReference type="Gene3D" id="3.40.718.10">
    <property type="entry name" value="Isopropylmalate Dehydrogenase"/>
    <property type="match status" value="1"/>
</dbReference>
<gene>
    <name evidence="8" type="ORF">ATNIH1004_004436</name>
</gene>
<feature type="compositionally biased region" description="Basic and acidic residues" evidence="5">
    <location>
        <begin position="740"/>
        <end position="749"/>
    </location>
</feature>
<dbReference type="VEuPathDB" id="FungiDB:EYZ11_001144"/>
<feature type="domain" description="Xylanolytic transcriptional activator regulatory" evidence="6">
    <location>
        <begin position="629"/>
        <end position="703"/>
    </location>
</feature>
<dbReference type="GO" id="GO:0016616">
    <property type="term" value="F:oxidoreductase activity, acting on the CH-OH group of donors, NAD or NADP as acceptor"/>
    <property type="evidence" value="ECO:0007669"/>
    <property type="project" value="InterPro"/>
</dbReference>
<evidence type="ECO:0000259" key="6">
    <source>
        <dbReference type="SMART" id="SM00906"/>
    </source>
</evidence>
<dbReference type="InterPro" id="IPR050501">
    <property type="entry name" value="ICDH/IPMDH"/>
</dbReference>
<feature type="compositionally biased region" description="Polar residues" evidence="5">
    <location>
        <begin position="727"/>
        <end position="738"/>
    </location>
</feature>
<dbReference type="SMART" id="SM00906">
    <property type="entry name" value="Fungal_trans"/>
    <property type="match status" value="1"/>
</dbReference>
<evidence type="ECO:0000313" key="9">
    <source>
        <dbReference type="Proteomes" id="UP000324241"/>
    </source>
</evidence>
<dbReference type="EMBL" id="QUQM01000003">
    <property type="protein sequence ID" value="KAA8648551.1"/>
    <property type="molecule type" value="Genomic_DNA"/>
</dbReference>
<sequence length="1106" mass="121796">MATSTPTYRIASIPGDGIGPEVVDATIQVIKKLAQTLGSFHVDFTHIPWGTQYYKQHGCYVWENHLDTLRQFDATLFGSVGDPDVPDHISLWGLLLAIRGPLQLYANVRPVRTFPGTKCPLTTAKDGIDWVLVRENSEGEYSGQGGRSHVGQEWEVATEVAMFTRVAIKRIMRFAFETARSRPRKHLTVVTKSNSMRNGMVLWDQVADEVSRDFPDITWDKMLVDAMTIRMVSSPQSLDTIVGTNLHMDILSDLAAALAGSIGVAPSSNLDPTRQNPSLFEPVHGSAFDITGKGIANPVATFWSAAEMLSWLGEKAAAKKFMDCVERVCAAGVLTRDLGGNANTQDVVDAPDRDNLTHIPYDFDFNFFLICSSPADAVSSLKLLLVRHHVPIAMEPSDLTSGPREIGSLTSQSNDESQFVGSSSGVFFINTVRQAFSQNLDQLGGASSAQGFPQPEDTLLGSDASPHEKCSAPSSAKVSPSVTDSHSSRCQWEYDPTVAAVLGIAPPVDTARQLMMVYFKVWHPLFPFLHGPTFLQAMELLYSDGNQDVAAPPSLEHRSACWTAIFQCVFNLASHLHPDIHLPPESRIGSPSSMHALLGTLTSRNDLPSLQALLASQLYLVAKMSLRTASTVGGCMLRSMLHAGLHRCPFRYRELSSHDRQLRKRIFWSAYAIDRYLSQALGLPLGIQDSDIDVCAPGLHEVHTPGTYSREWPSFLPPSRDHHAGNSPMSPLTENPNRPHTMEDSDSQRGKRELAFASYVESGKLTGQALELFHKSILVRSVRRSSVLFLVTDVHKWWNSLSIDLQGVAATSPTSESPFNFGPFFTVLYQHLILLIKRPSLSLSPSTPEFGSALQTCIGAAREILAALKTQVDAGQALFWPGFLSAAWMAGLVLAFACQLRQYVIAKASQEITKCLDFLHLMSTQWETAKHCHRALTLLLQNIRHQFSTDPITRPSLLQTLISPHDQSHPANHNITTESRKRRRPVPFSPAIIGDTSLRPETGVPPSTPNLRHESTARNGGVGLSDTPSVQENHVCPMDSHCPLHTAGGSSRMGRDFRVDVDCQDQDRLFFPDEVVMELDSNMADLLQGSNFDDLVHMFGQQYPSF</sequence>
<accession>A0A5M9MNE1</accession>
<reference evidence="8 9" key="1">
    <citation type="submission" date="2019-08" db="EMBL/GenBank/DDBJ databases">
        <title>The genome sequence of a newly discovered highly antifungal drug resistant Aspergillus species, Aspergillus tanneri NIH 1004.</title>
        <authorList>
            <person name="Mounaud S."/>
            <person name="Singh I."/>
            <person name="Joardar V."/>
            <person name="Pakala S."/>
            <person name="Pakala S."/>
            <person name="Venepally P."/>
            <person name="Chung J.K."/>
            <person name="Losada L."/>
            <person name="Nierman W.C."/>
        </authorList>
    </citation>
    <scope>NUCLEOTIDE SEQUENCE [LARGE SCALE GENOMIC DNA]</scope>
    <source>
        <strain evidence="8 9">NIH1004</strain>
    </source>
</reference>
<evidence type="ECO:0000256" key="4">
    <source>
        <dbReference type="ARBA" id="ARBA00023242"/>
    </source>
</evidence>
<protein>
    <recommendedName>
        <fullName evidence="10">Transcription factor domain-containing protein</fullName>
    </recommendedName>
</protein>
<dbReference type="CDD" id="cd12148">
    <property type="entry name" value="fungal_TF_MHR"/>
    <property type="match status" value="1"/>
</dbReference>
<organism evidence="8 9">
    <name type="scientific">Aspergillus tanneri</name>
    <dbReference type="NCBI Taxonomy" id="1220188"/>
    <lineage>
        <taxon>Eukaryota</taxon>
        <taxon>Fungi</taxon>
        <taxon>Dikarya</taxon>
        <taxon>Ascomycota</taxon>
        <taxon>Pezizomycotina</taxon>
        <taxon>Eurotiomycetes</taxon>
        <taxon>Eurotiomycetidae</taxon>
        <taxon>Eurotiales</taxon>
        <taxon>Aspergillaceae</taxon>
        <taxon>Aspergillus</taxon>
        <taxon>Aspergillus subgen. Circumdati</taxon>
    </lineage>
</organism>
<dbReference type="AlphaFoldDB" id="A0A5M9MNE1"/>
<feature type="region of interest" description="Disordered" evidence="5">
    <location>
        <begin position="713"/>
        <end position="749"/>
    </location>
</feature>
<evidence type="ECO:0000259" key="7">
    <source>
        <dbReference type="SMART" id="SM01329"/>
    </source>
</evidence>
<feature type="region of interest" description="Disordered" evidence="5">
    <location>
        <begin position="446"/>
        <end position="483"/>
    </location>
</feature>
<dbReference type="GO" id="GO:0008270">
    <property type="term" value="F:zinc ion binding"/>
    <property type="evidence" value="ECO:0007669"/>
    <property type="project" value="InterPro"/>
</dbReference>
<keyword evidence="4" id="KW-0539">Nucleus</keyword>
<name>A0A5M9MNE1_9EURO</name>
<proteinExistence type="inferred from homology"/>
<feature type="compositionally biased region" description="Low complexity" evidence="5">
    <location>
        <begin position="471"/>
        <end position="482"/>
    </location>
</feature>
<dbReference type="InterPro" id="IPR024084">
    <property type="entry name" value="IsoPropMal-DH-like_dom"/>
</dbReference>
<keyword evidence="2" id="KW-0805">Transcription regulation</keyword>
<feature type="region of interest" description="Disordered" evidence="5">
    <location>
        <begin position="963"/>
        <end position="1032"/>
    </location>
</feature>
<evidence type="ECO:0000256" key="5">
    <source>
        <dbReference type="SAM" id="MobiDB-lite"/>
    </source>
</evidence>
<dbReference type="GO" id="GO:0051287">
    <property type="term" value="F:NAD binding"/>
    <property type="evidence" value="ECO:0007669"/>
    <property type="project" value="InterPro"/>
</dbReference>
<dbReference type="SUPFAM" id="SSF53659">
    <property type="entry name" value="Isocitrate/Isopropylmalate dehydrogenase-like"/>
    <property type="match status" value="1"/>
</dbReference>
<dbReference type="VEuPathDB" id="FungiDB:EYZ11_001132"/>
<dbReference type="GO" id="GO:0006351">
    <property type="term" value="P:DNA-templated transcription"/>
    <property type="evidence" value="ECO:0007669"/>
    <property type="project" value="InterPro"/>
</dbReference>
<dbReference type="NCBIfam" id="TIGR02089">
    <property type="entry name" value="TTC"/>
    <property type="match status" value="1"/>
</dbReference>
<dbReference type="GO" id="GO:0003677">
    <property type="term" value="F:DNA binding"/>
    <property type="evidence" value="ECO:0007669"/>
    <property type="project" value="InterPro"/>
</dbReference>
<evidence type="ECO:0000313" key="8">
    <source>
        <dbReference type="EMBL" id="KAA8648551.1"/>
    </source>
</evidence>
<dbReference type="SMART" id="SM01329">
    <property type="entry name" value="Iso_dh"/>
    <property type="match status" value="1"/>
</dbReference>